<organism evidence="2 3">
    <name type="scientific">Bermanella marisrubri</name>
    <dbReference type="NCBI Taxonomy" id="207949"/>
    <lineage>
        <taxon>Bacteria</taxon>
        <taxon>Pseudomonadati</taxon>
        <taxon>Pseudomonadota</taxon>
        <taxon>Gammaproteobacteria</taxon>
        <taxon>Oceanospirillales</taxon>
        <taxon>Oceanospirillaceae</taxon>
        <taxon>Bermanella</taxon>
    </lineage>
</organism>
<accession>Q1MZF6</accession>
<evidence type="ECO:0000313" key="3">
    <source>
        <dbReference type="Proteomes" id="UP000004263"/>
    </source>
</evidence>
<feature type="signal peptide" evidence="1">
    <location>
        <begin position="1"/>
        <end position="25"/>
    </location>
</feature>
<dbReference type="RefSeq" id="WP_007018567.1">
    <property type="nucleotide sequence ID" value="NZ_CH724117.1"/>
</dbReference>
<dbReference type="Pfam" id="PF09411">
    <property type="entry name" value="PagL"/>
    <property type="match status" value="1"/>
</dbReference>
<protein>
    <recommendedName>
        <fullName evidence="4">Lipid A deacylase</fullName>
    </recommendedName>
</protein>
<dbReference type="HOGENOM" id="CLU_1516707_0_0_6"/>
<evidence type="ECO:0008006" key="4">
    <source>
        <dbReference type="Google" id="ProtNLM"/>
    </source>
</evidence>
<keyword evidence="1" id="KW-0732">Signal</keyword>
<dbReference type="AlphaFoldDB" id="Q1MZF6"/>
<dbReference type="OrthoDB" id="6119438at2"/>
<name>Q1MZF6_9GAMM</name>
<reference evidence="2 3" key="1">
    <citation type="submission" date="2006-03" db="EMBL/GenBank/DDBJ databases">
        <authorList>
            <person name="Pinhassi J."/>
            <person name="Pedros-Alio C."/>
            <person name="Ferriera S."/>
            <person name="Johnson J."/>
            <person name="Kravitz S."/>
            <person name="Halpern A."/>
            <person name="Remington K."/>
            <person name="Beeson K."/>
            <person name="Tran B."/>
            <person name="Rogers Y.-H."/>
            <person name="Friedman R."/>
            <person name="Venter J.C."/>
        </authorList>
    </citation>
    <scope>NUCLEOTIDE SEQUENCE [LARGE SCALE GENOMIC DNA]</scope>
    <source>
        <strain evidence="2 3">RED65</strain>
    </source>
</reference>
<sequence length="212" mass="24129">MTLANRSTAFSLIVVLLLCSPFSWSDKGETLQDDSGETWGWRTAMITSLALTLATNPLDADEYSVSMMSAKDTAALKVGFRWHQDETMQLGGLTLSHYYHFGYNYWQSLDVDGQEGVNNALEFIPVFRFSDGEQDFFSYVETAVGVSVFSRTQFNDKEFSTNFQFANSLAFGGYFTPRVSWSLQLQHYSNNSIKLPNNGINFYNFNIAYRYQ</sequence>
<dbReference type="Proteomes" id="UP000004263">
    <property type="component" value="Unassembled WGS sequence"/>
</dbReference>
<evidence type="ECO:0000313" key="2">
    <source>
        <dbReference type="EMBL" id="EAT11310.1"/>
    </source>
</evidence>
<comment type="caution">
    <text evidence="2">The sequence shown here is derived from an EMBL/GenBank/DDBJ whole genome shotgun (WGS) entry which is preliminary data.</text>
</comment>
<dbReference type="STRING" id="207949.RED65_12822"/>
<evidence type="ECO:0000256" key="1">
    <source>
        <dbReference type="SAM" id="SignalP"/>
    </source>
</evidence>
<feature type="chain" id="PRO_5004194647" description="Lipid A deacylase" evidence="1">
    <location>
        <begin position="26"/>
        <end position="212"/>
    </location>
</feature>
<dbReference type="EMBL" id="AAQH01000019">
    <property type="protein sequence ID" value="EAT11310.1"/>
    <property type="molecule type" value="Genomic_DNA"/>
</dbReference>
<proteinExistence type="predicted"/>
<keyword evidence="3" id="KW-1185">Reference proteome</keyword>
<gene>
    <name evidence="2" type="ORF">RED65_12822</name>
</gene>
<dbReference type="InterPro" id="IPR018550">
    <property type="entry name" value="Lipid-A_deacylase-rel"/>
</dbReference>
<dbReference type="Gene3D" id="2.40.160.20">
    <property type="match status" value="1"/>
</dbReference>